<dbReference type="PROSITE" id="PS50280">
    <property type="entry name" value="SET"/>
    <property type="match status" value="1"/>
</dbReference>
<feature type="region of interest" description="Disordered" evidence="1">
    <location>
        <begin position="1"/>
        <end position="102"/>
    </location>
</feature>
<dbReference type="AlphaFoldDB" id="A0A1L9R7Y8"/>
<dbReference type="VEuPathDB" id="FungiDB:ASPWEDRAFT_176138"/>
<feature type="compositionally biased region" description="Basic and acidic residues" evidence="1">
    <location>
        <begin position="602"/>
        <end position="620"/>
    </location>
</feature>
<sequence>MNNTTDIQGLTEKLLLGPPPPASLPTRALPHRPPPLKIPPPTGPLPQIPPPRVLPPGVLPPGVRLAVKSPGFPSPGFPSPGVPSSGVPHPGGQSPRLPPPQATFPRPLCTKCKVCLDCDKELILQKHAFQKQFINEGTGMGLVATENIPIGSIVISDQVIWVKREEKKACKTDDQLDELVCQKIGTMDTDWKRSFLDLPNPKSETLGPFGGRWDLYHLPMVWDGLEGGVLGPNLAYVNHSCAPNGYFTLTNRYPHDENGKATTEKPIMGRAVVRASTDILKGQEITISYFYSKGCSSYRQVYCSLLYDFRCACKACVAPVKLWETALDRYTQFELLLHWKDVIEASPAGIFQQANDLISKLLSTRITDIRLTMVWVKCALIAAFHSDLARTFCFLTKARRMGVVLQGPTGILYRQLARWSEDMSLMPGFGVTTRGISTVQDAMFIFKHQALSREVLFMVGAKPDEYVRVNRYCRLSEQEMKERDGRAFKILEPKEIDRMPQGKPSENPVVKPEKPCVRKWAQSPGDMRRRKYIPELNPKPKRKRKSKTKPKPKPKKKPKTKLKPKANIDNEVKNYEKCLDSEKDFLDLWLELVNDFLSTQPDNEKPKEEGKSEETTKKEVQPANTKKPSSKGKEPAQTPVVKNVARKKVVVTEGSRLPTVEEASAEVHEKK</sequence>
<feature type="region of interest" description="Disordered" evidence="1">
    <location>
        <begin position="597"/>
        <end position="671"/>
    </location>
</feature>
<evidence type="ECO:0000313" key="3">
    <source>
        <dbReference type="EMBL" id="OJJ31036.1"/>
    </source>
</evidence>
<proteinExistence type="predicted"/>
<accession>A0A1L9R7Y8</accession>
<dbReference type="STRING" id="1073089.A0A1L9R7Y8"/>
<dbReference type="GeneID" id="63747311"/>
<feature type="domain" description="SET" evidence="2">
    <location>
        <begin position="112"/>
        <end position="290"/>
    </location>
</feature>
<dbReference type="PANTHER" id="PTHR47332:SF4">
    <property type="entry name" value="SET DOMAIN-CONTAINING PROTEIN 5"/>
    <property type="match status" value="1"/>
</dbReference>
<name>A0A1L9R7Y8_ASPWE</name>
<dbReference type="InterPro" id="IPR001214">
    <property type="entry name" value="SET_dom"/>
</dbReference>
<evidence type="ECO:0000259" key="2">
    <source>
        <dbReference type="PROSITE" id="PS50280"/>
    </source>
</evidence>
<reference evidence="4" key="1">
    <citation type="journal article" date="2017" name="Genome Biol.">
        <title>Comparative genomics reveals high biological diversity and specific adaptations in the industrially and medically important fungal genus Aspergillus.</title>
        <authorList>
            <person name="de Vries R.P."/>
            <person name="Riley R."/>
            <person name="Wiebenga A."/>
            <person name="Aguilar-Osorio G."/>
            <person name="Amillis S."/>
            <person name="Uchima C.A."/>
            <person name="Anderluh G."/>
            <person name="Asadollahi M."/>
            <person name="Askin M."/>
            <person name="Barry K."/>
            <person name="Battaglia E."/>
            <person name="Bayram O."/>
            <person name="Benocci T."/>
            <person name="Braus-Stromeyer S.A."/>
            <person name="Caldana C."/>
            <person name="Canovas D."/>
            <person name="Cerqueira G.C."/>
            <person name="Chen F."/>
            <person name="Chen W."/>
            <person name="Choi C."/>
            <person name="Clum A."/>
            <person name="Dos Santos R.A."/>
            <person name="Damasio A.R."/>
            <person name="Diallinas G."/>
            <person name="Emri T."/>
            <person name="Fekete E."/>
            <person name="Flipphi M."/>
            <person name="Freyberg S."/>
            <person name="Gallo A."/>
            <person name="Gournas C."/>
            <person name="Habgood R."/>
            <person name="Hainaut M."/>
            <person name="Harispe M.L."/>
            <person name="Henrissat B."/>
            <person name="Hilden K.S."/>
            <person name="Hope R."/>
            <person name="Hossain A."/>
            <person name="Karabika E."/>
            <person name="Karaffa L."/>
            <person name="Karanyi Z."/>
            <person name="Krasevec N."/>
            <person name="Kuo A."/>
            <person name="Kusch H."/>
            <person name="LaButti K."/>
            <person name="Lagendijk E.L."/>
            <person name="Lapidus A."/>
            <person name="Levasseur A."/>
            <person name="Lindquist E."/>
            <person name="Lipzen A."/>
            <person name="Logrieco A.F."/>
            <person name="MacCabe A."/>
            <person name="Maekelae M.R."/>
            <person name="Malavazi I."/>
            <person name="Melin P."/>
            <person name="Meyer V."/>
            <person name="Mielnichuk N."/>
            <person name="Miskei M."/>
            <person name="Molnar A.P."/>
            <person name="Mule G."/>
            <person name="Ngan C.Y."/>
            <person name="Orejas M."/>
            <person name="Orosz E."/>
            <person name="Ouedraogo J.P."/>
            <person name="Overkamp K.M."/>
            <person name="Park H.-S."/>
            <person name="Perrone G."/>
            <person name="Piumi F."/>
            <person name="Punt P.J."/>
            <person name="Ram A.F."/>
            <person name="Ramon A."/>
            <person name="Rauscher S."/>
            <person name="Record E."/>
            <person name="Riano-Pachon D.M."/>
            <person name="Robert V."/>
            <person name="Roehrig J."/>
            <person name="Ruller R."/>
            <person name="Salamov A."/>
            <person name="Salih N.S."/>
            <person name="Samson R.A."/>
            <person name="Sandor E."/>
            <person name="Sanguinetti M."/>
            <person name="Schuetze T."/>
            <person name="Sepcic K."/>
            <person name="Shelest E."/>
            <person name="Sherlock G."/>
            <person name="Sophianopoulou V."/>
            <person name="Squina F.M."/>
            <person name="Sun H."/>
            <person name="Susca A."/>
            <person name="Todd R.B."/>
            <person name="Tsang A."/>
            <person name="Unkles S.E."/>
            <person name="van de Wiele N."/>
            <person name="van Rossen-Uffink D."/>
            <person name="Oliveira J.V."/>
            <person name="Vesth T.C."/>
            <person name="Visser J."/>
            <person name="Yu J.-H."/>
            <person name="Zhou M."/>
            <person name="Andersen M.R."/>
            <person name="Archer D.B."/>
            <person name="Baker S.E."/>
            <person name="Benoit I."/>
            <person name="Brakhage A.A."/>
            <person name="Braus G.H."/>
            <person name="Fischer R."/>
            <person name="Frisvad J.C."/>
            <person name="Goldman G.H."/>
            <person name="Houbraken J."/>
            <person name="Oakley B."/>
            <person name="Pocsi I."/>
            <person name="Scazzocchio C."/>
            <person name="Seiboth B."/>
            <person name="vanKuyk P.A."/>
            <person name="Wortman J."/>
            <person name="Dyer P.S."/>
            <person name="Grigoriev I.V."/>
        </authorList>
    </citation>
    <scope>NUCLEOTIDE SEQUENCE [LARGE SCALE GENOMIC DNA]</scope>
    <source>
        <strain evidence="4">DTO 134E9</strain>
    </source>
</reference>
<dbReference type="InterPro" id="IPR046341">
    <property type="entry name" value="SET_dom_sf"/>
</dbReference>
<feature type="compositionally biased region" description="Pro residues" evidence="1">
    <location>
        <begin position="72"/>
        <end position="81"/>
    </location>
</feature>
<dbReference type="PANTHER" id="PTHR47332">
    <property type="entry name" value="SET DOMAIN-CONTAINING PROTEIN 5"/>
    <property type="match status" value="1"/>
</dbReference>
<feature type="compositionally biased region" description="Basic residues" evidence="1">
    <location>
        <begin position="539"/>
        <end position="564"/>
    </location>
</feature>
<evidence type="ECO:0000313" key="4">
    <source>
        <dbReference type="Proteomes" id="UP000184383"/>
    </source>
</evidence>
<dbReference type="Gene3D" id="2.170.270.10">
    <property type="entry name" value="SET domain"/>
    <property type="match status" value="1"/>
</dbReference>
<dbReference type="InterPro" id="IPR053185">
    <property type="entry name" value="SET_domain_protein"/>
</dbReference>
<dbReference type="SUPFAM" id="SSF82199">
    <property type="entry name" value="SET domain"/>
    <property type="match status" value="1"/>
</dbReference>
<dbReference type="Pfam" id="PF00856">
    <property type="entry name" value="SET"/>
    <property type="match status" value="1"/>
</dbReference>
<gene>
    <name evidence="3" type="ORF">ASPWEDRAFT_176138</name>
</gene>
<organism evidence="3 4">
    <name type="scientific">Aspergillus wentii DTO 134E9</name>
    <dbReference type="NCBI Taxonomy" id="1073089"/>
    <lineage>
        <taxon>Eukaryota</taxon>
        <taxon>Fungi</taxon>
        <taxon>Dikarya</taxon>
        <taxon>Ascomycota</taxon>
        <taxon>Pezizomycotina</taxon>
        <taxon>Eurotiomycetes</taxon>
        <taxon>Eurotiomycetidae</taxon>
        <taxon>Eurotiales</taxon>
        <taxon>Aspergillaceae</taxon>
        <taxon>Aspergillus</taxon>
        <taxon>Aspergillus subgen. Cremei</taxon>
    </lineage>
</organism>
<dbReference type="EMBL" id="KV878216">
    <property type="protein sequence ID" value="OJJ31036.1"/>
    <property type="molecule type" value="Genomic_DNA"/>
</dbReference>
<feature type="region of interest" description="Disordered" evidence="1">
    <location>
        <begin position="492"/>
        <end position="571"/>
    </location>
</feature>
<evidence type="ECO:0000256" key="1">
    <source>
        <dbReference type="SAM" id="MobiDB-lite"/>
    </source>
</evidence>
<feature type="compositionally biased region" description="Low complexity" evidence="1">
    <location>
        <begin position="82"/>
        <end position="95"/>
    </location>
</feature>
<dbReference type="SMART" id="SM00317">
    <property type="entry name" value="SET"/>
    <property type="match status" value="1"/>
</dbReference>
<dbReference type="RefSeq" id="XP_040684713.1">
    <property type="nucleotide sequence ID" value="XM_040831463.1"/>
</dbReference>
<feature type="compositionally biased region" description="Pro residues" evidence="1">
    <location>
        <begin position="31"/>
        <end position="59"/>
    </location>
</feature>
<protein>
    <recommendedName>
        <fullName evidence="2">SET domain-containing protein</fullName>
    </recommendedName>
</protein>
<dbReference type="Proteomes" id="UP000184383">
    <property type="component" value="Unassembled WGS sequence"/>
</dbReference>
<dbReference type="OrthoDB" id="438641at2759"/>
<keyword evidence="4" id="KW-1185">Reference proteome</keyword>